<evidence type="ECO:0000313" key="7">
    <source>
        <dbReference type="EMBL" id="TCS63376.1"/>
    </source>
</evidence>
<evidence type="ECO:0000313" key="3">
    <source>
        <dbReference type="EMBL" id="GBU04536.1"/>
    </source>
</evidence>
<dbReference type="EMBL" id="BHEO01000002">
    <property type="protein sequence ID" value="GBU04536.1"/>
    <property type="molecule type" value="Genomic_DNA"/>
</dbReference>
<reference evidence="7 8" key="2">
    <citation type="submission" date="2019-03" db="EMBL/GenBank/DDBJ databases">
        <title>Genomic Encyclopedia of Type Strains, Phase IV (KMG-IV): sequencing the most valuable type-strain genomes for metagenomic binning, comparative biology and taxonomic classification.</title>
        <authorList>
            <person name="Goeker M."/>
        </authorList>
    </citation>
    <scope>NUCLEOTIDE SEQUENCE [LARGE SCALE GENOMIC DNA]</scope>
    <source>
        <strain evidence="7 8">DSM 103426</strain>
    </source>
</reference>
<dbReference type="InterPro" id="IPR010724">
    <property type="entry name" value="RepA_N"/>
</dbReference>
<feature type="domain" description="Replication initiator A N-terminal" evidence="1">
    <location>
        <begin position="15"/>
        <end position="84"/>
    </location>
</feature>
<comment type="caution">
    <text evidence="7">The sequence shown here is derived from an EMBL/GenBank/DDBJ whole genome shotgun (WGS) entry which is preliminary data.</text>
</comment>
<dbReference type="EMBL" id="BHEO01000005">
    <property type="protein sequence ID" value="GBU04903.1"/>
    <property type="molecule type" value="Genomic_DNA"/>
</dbReference>
<dbReference type="EMBL" id="BHEO01000008">
    <property type="protein sequence ID" value="GBU04938.1"/>
    <property type="molecule type" value="Genomic_DNA"/>
</dbReference>
<dbReference type="Proteomes" id="UP000702954">
    <property type="component" value="Unassembled WGS sequence"/>
</dbReference>
<dbReference type="EMBL" id="SLZV01000029">
    <property type="protein sequence ID" value="TCS63376.1"/>
    <property type="molecule type" value="Genomic_DNA"/>
</dbReference>
<keyword evidence="9" id="KW-1185">Reference proteome</keyword>
<evidence type="ECO:0000313" key="9">
    <source>
        <dbReference type="Proteomes" id="UP000702954"/>
    </source>
</evidence>
<dbReference type="Proteomes" id="UP000294613">
    <property type="component" value="Unassembled WGS sequence"/>
</dbReference>
<protein>
    <submittedName>
        <fullName evidence="7">Replication initiator protein A</fullName>
    </submittedName>
</protein>
<gene>
    <name evidence="7" type="ORF">EDD74_12940</name>
    <name evidence="2" type="ORF">FAEUMB_00430</name>
    <name evidence="3" type="ORF">FAEUMB_10770</name>
    <name evidence="4" type="ORF">FAEUMB_10960</name>
    <name evidence="5" type="ORF">FAEUMB_14440</name>
    <name evidence="6" type="ORF">FAEUMB_14790</name>
</gene>
<organism evidence="7 8">
    <name type="scientific">Faecalimonas umbilicata</name>
    <dbReference type="NCBI Taxonomy" id="1912855"/>
    <lineage>
        <taxon>Bacteria</taxon>
        <taxon>Bacillati</taxon>
        <taxon>Bacillota</taxon>
        <taxon>Clostridia</taxon>
        <taxon>Lachnospirales</taxon>
        <taxon>Lachnospiraceae</taxon>
        <taxon>Faecalimonas</taxon>
    </lineage>
</organism>
<sequence length="122" mass="14349">MKGHGKEHSYKEEGIELPQELIFAEVFKILSGDAKLLYCCMRAVQQQKKCLDEDGMEYIEYPVQRIMKEFRCSERTAIRILEELDSKNGIGLIEKKRQGRGLPNRIYLKELKEVQKQLESRQ</sequence>
<name>A0A4R3JE62_9FIRM</name>
<dbReference type="Pfam" id="PF06970">
    <property type="entry name" value="RepA_N"/>
    <property type="match status" value="1"/>
</dbReference>
<reference evidence="2 9" key="1">
    <citation type="journal article" date="2018" name="Int. J. Syst. Evol. Microbiol.">
        <title>Draft Genome Sequence of Faecalimonas umbilicata JCM 30896T, an Acetate-Producing Bacterium Isolated from Human Feces.</title>
        <authorList>
            <person name="Sakamoto M."/>
            <person name="Ikeyama N."/>
            <person name="Yuki M."/>
            <person name="Ohkuma M."/>
        </authorList>
    </citation>
    <scope>NUCLEOTIDE SEQUENCE [LARGE SCALE GENOMIC DNA]</scope>
    <source>
        <strain evidence="2 9">EGH7</strain>
    </source>
</reference>
<evidence type="ECO:0000313" key="2">
    <source>
        <dbReference type="EMBL" id="GBU03502.1"/>
    </source>
</evidence>
<dbReference type="RefSeq" id="WP_116440888.1">
    <property type="nucleotide sequence ID" value="NZ_BHEO01000002.1"/>
</dbReference>
<dbReference type="EMBL" id="BHEO01000003">
    <property type="protein sequence ID" value="GBU04555.1"/>
    <property type="molecule type" value="Genomic_DNA"/>
</dbReference>
<proteinExistence type="predicted"/>
<evidence type="ECO:0000313" key="5">
    <source>
        <dbReference type="EMBL" id="GBU04903.1"/>
    </source>
</evidence>
<dbReference type="EMBL" id="BHEO01000002">
    <property type="protein sequence ID" value="GBU03502.1"/>
    <property type="molecule type" value="Genomic_DNA"/>
</dbReference>
<evidence type="ECO:0000313" key="4">
    <source>
        <dbReference type="EMBL" id="GBU04555.1"/>
    </source>
</evidence>
<evidence type="ECO:0000313" key="8">
    <source>
        <dbReference type="Proteomes" id="UP000294613"/>
    </source>
</evidence>
<evidence type="ECO:0000259" key="1">
    <source>
        <dbReference type="Pfam" id="PF06970"/>
    </source>
</evidence>
<dbReference type="AlphaFoldDB" id="A0A4R3JE62"/>
<accession>A0A4R3JE62</accession>
<evidence type="ECO:0000313" key="6">
    <source>
        <dbReference type="EMBL" id="GBU04938.1"/>
    </source>
</evidence>